<accession>A0A2P2PJW9</accession>
<organism evidence="1">
    <name type="scientific">Rhizophora mucronata</name>
    <name type="common">Asiatic mangrove</name>
    <dbReference type="NCBI Taxonomy" id="61149"/>
    <lineage>
        <taxon>Eukaryota</taxon>
        <taxon>Viridiplantae</taxon>
        <taxon>Streptophyta</taxon>
        <taxon>Embryophyta</taxon>
        <taxon>Tracheophyta</taxon>
        <taxon>Spermatophyta</taxon>
        <taxon>Magnoliopsida</taxon>
        <taxon>eudicotyledons</taxon>
        <taxon>Gunneridae</taxon>
        <taxon>Pentapetalae</taxon>
        <taxon>rosids</taxon>
        <taxon>fabids</taxon>
        <taxon>Malpighiales</taxon>
        <taxon>Rhizophoraceae</taxon>
        <taxon>Rhizophora</taxon>
    </lineage>
</organism>
<proteinExistence type="predicted"/>
<dbReference type="AlphaFoldDB" id="A0A2P2PJW9"/>
<dbReference type="EMBL" id="GGEC01074559">
    <property type="protein sequence ID" value="MBX55043.1"/>
    <property type="molecule type" value="Transcribed_RNA"/>
</dbReference>
<sequence length="49" mass="5786">MSNANYSSRVVEQRTCYGCWLNRDGNKLKTLKEKQGRKNFLKPSFDLME</sequence>
<name>A0A2P2PJW9_RHIMU</name>
<reference evidence="1" key="1">
    <citation type="submission" date="2018-02" db="EMBL/GenBank/DDBJ databases">
        <title>Rhizophora mucronata_Transcriptome.</title>
        <authorList>
            <person name="Meera S.P."/>
            <person name="Sreeshan A."/>
            <person name="Augustine A."/>
        </authorList>
    </citation>
    <scope>NUCLEOTIDE SEQUENCE</scope>
    <source>
        <tissue evidence="1">Leaf</tissue>
    </source>
</reference>
<protein>
    <submittedName>
        <fullName evidence="1">Uncharacterized protein</fullName>
    </submittedName>
</protein>
<evidence type="ECO:0000313" key="1">
    <source>
        <dbReference type="EMBL" id="MBX55043.1"/>
    </source>
</evidence>